<name>A0AAV1RFD7_9ROSI</name>
<gene>
    <name evidence="1" type="ORF">DCAF_LOCUS9926</name>
</gene>
<protein>
    <submittedName>
        <fullName evidence="1">Uncharacterized protein</fullName>
    </submittedName>
</protein>
<proteinExistence type="predicted"/>
<dbReference type="EMBL" id="CAWUPB010000950">
    <property type="protein sequence ID" value="CAK7334451.1"/>
    <property type="molecule type" value="Genomic_DNA"/>
</dbReference>
<reference evidence="1 2" key="1">
    <citation type="submission" date="2024-01" db="EMBL/GenBank/DDBJ databases">
        <authorList>
            <person name="Waweru B."/>
        </authorList>
    </citation>
    <scope>NUCLEOTIDE SEQUENCE [LARGE SCALE GENOMIC DNA]</scope>
</reference>
<evidence type="ECO:0000313" key="1">
    <source>
        <dbReference type="EMBL" id="CAK7334451.1"/>
    </source>
</evidence>
<sequence length="114" mass="13097">MAIQNLEWVPFIKEKKDKDLREIEEFRNGEDWCYVTQPKDMQWARKTRPLGLYGAPKFTPVKLNHLGYILHDKVESIDDDICHVAVAVAESNGCGLPLARLANLRPGLFEFQKA</sequence>
<comment type="caution">
    <text evidence="1">The sequence shown here is derived from an EMBL/GenBank/DDBJ whole genome shotgun (WGS) entry which is preliminary data.</text>
</comment>
<dbReference type="Proteomes" id="UP001314170">
    <property type="component" value="Unassembled WGS sequence"/>
</dbReference>
<dbReference type="AlphaFoldDB" id="A0AAV1RFD7"/>
<evidence type="ECO:0000313" key="2">
    <source>
        <dbReference type="Proteomes" id="UP001314170"/>
    </source>
</evidence>
<keyword evidence="2" id="KW-1185">Reference proteome</keyword>
<organism evidence="1 2">
    <name type="scientific">Dovyalis caffra</name>
    <dbReference type="NCBI Taxonomy" id="77055"/>
    <lineage>
        <taxon>Eukaryota</taxon>
        <taxon>Viridiplantae</taxon>
        <taxon>Streptophyta</taxon>
        <taxon>Embryophyta</taxon>
        <taxon>Tracheophyta</taxon>
        <taxon>Spermatophyta</taxon>
        <taxon>Magnoliopsida</taxon>
        <taxon>eudicotyledons</taxon>
        <taxon>Gunneridae</taxon>
        <taxon>Pentapetalae</taxon>
        <taxon>rosids</taxon>
        <taxon>fabids</taxon>
        <taxon>Malpighiales</taxon>
        <taxon>Salicaceae</taxon>
        <taxon>Flacourtieae</taxon>
        <taxon>Dovyalis</taxon>
    </lineage>
</organism>
<accession>A0AAV1RFD7</accession>